<dbReference type="InterPro" id="IPR046496">
    <property type="entry name" value="DUF6589"/>
</dbReference>
<reference evidence="3" key="1">
    <citation type="submission" date="2021-01" db="EMBL/GenBank/DDBJ databases">
        <authorList>
            <person name="Kaushik A."/>
        </authorList>
    </citation>
    <scope>NUCLEOTIDE SEQUENCE</scope>
    <source>
        <strain evidence="3">Type strain: AG8-Rh-89/</strain>
    </source>
</reference>
<proteinExistence type="predicted"/>
<evidence type="ECO:0000256" key="1">
    <source>
        <dbReference type="SAM" id="Phobius"/>
    </source>
</evidence>
<evidence type="ECO:0000259" key="2">
    <source>
        <dbReference type="Pfam" id="PF20231"/>
    </source>
</evidence>
<feature type="transmembrane region" description="Helical" evidence="1">
    <location>
        <begin position="268"/>
        <end position="288"/>
    </location>
</feature>
<keyword evidence="1" id="KW-1133">Transmembrane helix</keyword>
<dbReference type="Pfam" id="PF20231">
    <property type="entry name" value="DUF6589"/>
    <property type="match status" value="1"/>
</dbReference>
<organism evidence="3 4">
    <name type="scientific">Rhizoctonia solani</name>
    <dbReference type="NCBI Taxonomy" id="456999"/>
    <lineage>
        <taxon>Eukaryota</taxon>
        <taxon>Fungi</taxon>
        <taxon>Dikarya</taxon>
        <taxon>Basidiomycota</taxon>
        <taxon>Agaricomycotina</taxon>
        <taxon>Agaricomycetes</taxon>
        <taxon>Cantharellales</taxon>
        <taxon>Ceratobasidiaceae</taxon>
        <taxon>Rhizoctonia</taxon>
    </lineage>
</organism>
<name>A0A8H3B2T8_9AGAM</name>
<evidence type="ECO:0000313" key="3">
    <source>
        <dbReference type="EMBL" id="CAE6446189.1"/>
    </source>
</evidence>
<keyword evidence="1" id="KW-0812">Transmembrane</keyword>
<dbReference type="EMBL" id="CAJMWZ010001985">
    <property type="protein sequence ID" value="CAE6446189.1"/>
    <property type="molecule type" value="Genomic_DNA"/>
</dbReference>
<sequence>MLQYQRRIYGLLVSGLGVQASWKRHQWKTHNELEVDSEIHMEQSGSPKKEQEPGPLKVLSMSCLEELRKLVAEGRPVGFIFDNINLVNKVAESVLGKIDDPMNGTCATAFEVYGANDEALNQSHAEAAFLSAPPLERGNILLFCVEKDLHRQLMIHTILRLVVTSGGEGLTGYLPLLEVSQLQTAQLIDLHQTRTYPLPTMETDESTIDGTIEVMVKIYAAAGIDTTSESFKKRIWLVAGDLKSLKNLGTAKEDRAGNDDPEYSFGNVTFIIGLFHTVMAAVTGFLILHFGRTTAGAYNPGSLHFHNRLLERKPIAINSPIPFTVAKNLIQVSLLARVLHCLTLVSGCTTIGEYVMYLTTLDTAQGIGQQMPNTTQDRERSWKQLVADATTVYDQYANSQTVEKLCSA</sequence>
<dbReference type="AlphaFoldDB" id="A0A8H3B2T8"/>
<gene>
    <name evidence="3" type="ORF">RDB_LOCUS35897</name>
</gene>
<accession>A0A8H3B2T8</accession>
<comment type="caution">
    <text evidence="3">The sequence shown here is derived from an EMBL/GenBank/DDBJ whole genome shotgun (WGS) entry which is preliminary data.</text>
</comment>
<dbReference type="Proteomes" id="UP000663850">
    <property type="component" value="Unassembled WGS sequence"/>
</dbReference>
<protein>
    <recommendedName>
        <fullName evidence="2">DUF6589 domain-containing protein</fullName>
    </recommendedName>
</protein>
<evidence type="ECO:0000313" key="4">
    <source>
        <dbReference type="Proteomes" id="UP000663850"/>
    </source>
</evidence>
<keyword evidence="1" id="KW-0472">Membrane</keyword>
<feature type="domain" description="DUF6589" evidence="2">
    <location>
        <begin position="133"/>
        <end position="402"/>
    </location>
</feature>